<feature type="non-terminal residue" evidence="5">
    <location>
        <position position="1"/>
    </location>
</feature>
<dbReference type="EMBL" id="CAJPIZ010002612">
    <property type="protein sequence ID" value="CAG2105271.1"/>
    <property type="molecule type" value="Genomic_DNA"/>
</dbReference>
<keyword evidence="3" id="KW-1133">Transmembrane helix</keyword>
<dbReference type="InterPro" id="IPR009398">
    <property type="entry name" value="Adcy_conserved_dom"/>
</dbReference>
<feature type="transmembrane region" description="Helical" evidence="3">
    <location>
        <begin position="119"/>
        <end position="141"/>
    </location>
</feature>
<evidence type="ECO:0000313" key="5">
    <source>
        <dbReference type="EMBL" id="CAD7624841.1"/>
    </source>
</evidence>
<dbReference type="GO" id="GO:0006171">
    <property type="term" value="P:cAMP biosynthetic process"/>
    <property type="evidence" value="ECO:0007669"/>
    <property type="project" value="InterPro"/>
</dbReference>
<protein>
    <recommendedName>
        <fullName evidence="4">Adenylate cyclase conserved domain-containing protein</fullName>
    </recommendedName>
</protein>
<dbReference type="AlphaFoldDB" id="A0A7R9KL52"/>
<dbReference type="GO" id="GO:0004016">
    <property type="term" value="F:adenylate cyclase activity"/>
    <property type="evidence" value="ECO:0007669"/>
    <property type="project" value="InterPro"/>
</dbReference>
<evidence type="ECO:0000256" key="1">
    <source>
        <dbReference type="ARBA" id="ARBA00022741"/>
    </source>
</evidence>
<sequence>MAMIPTVNIQTTNMDNQLPKKFKVTDKLRKPFKKRHSVVYHQGTNRVNKYLAQAIDARSVDREKTTHVNVITLCFKDKYKERQYHEEKDRGFGMALACAMGVLILLAALQIAILPRTLILVILFLVAFVWISVLLILVLGARLQ</sequence>
<evidence type="ECO:0000256" key="2">
    <source>
        <dbReference type="ARBA" id="ARBA00023239"/>
    </source>
</evidence>
<name>A0A7R9KL52_9ACAR</name>
<dbReference type="GO" id="GO:0005886">
    <property type="term" value="C:plasma membrane"/>
    <property type="evidence" value="ECO:0007669"/>
    <property type="project" value="InterPro"/>
</dbReference>
<dbReference type="PANTHER" id="PTHR45627:SF26">
    <property type="entry name" value="ADENYLATE CYCLASE TYPE 1"/>
    <property type="match status" value="1"/>
</dbReference>
<evidence type="ECO:0000313" key="6">
    <source>
        <dbReference type="Proteomes" id="UP000759131"/>
    </source>
</evidence>
<feature type="domain" description="Adenylate cyclase conserved" evidence="4">
    <location>
        <begin position="19"/>
        <end position="89"/>
    </location>
</feature>
<keyword evidence="3" id="KW-0812">Transmembrane</keyword>
<dbReference type="Pfam" id="PF06327">
    <property type="entry name" value="Adcy_cons_dom"/>
    <property type="match status" value="1"/>
</dbReference>
<evidence type="ECO:0000256" key="3">
    <source>
        <dbReference type="SAM" id="Phobius"/>
    </source>
</evidence>
<accession>A0A7R9KL52</accession>
<dbReference type="PANTHER" id="PTHR45627">
    <property type="entry name" value="ADENYLATE CYCLASE TYPE 1"/>
    <property type="match status" value="1"/>
</dbReference>
<gene>
    <name evidence="5" type="ORF">OSB1V03_LOCUS5280</name>
</gene>
<keyword evidence="6" id="KW-1185">Reference proteome</keyword>
<evidence type="ECO:0000259" key="4">
    <source>
        <dbReference type="Pfam" id="PF06327"/>
    </source>
</evidence>
<dbReference type="OrthoDB" id="6425946at2759"/>
<dbReference type="EMBL" id="OC857187">
    <property type="protein sequence ID" value="CAD7624841.1"/>
    <property type="molecule type" value="Genomic_DNA"/>
</dbReference>
<reference evidence="5" key="1">
    <citation type="submission" date="2020-11" db="EMBL/GenBank/DDBJ databases">
        <authorList>
            <person name="Tran Van P."/>
        </authorList>
    </citation>
    <scope>NUCLEOTIDE SEQUENCE</scope>
</reference>
<keyword evidence="2" id="KW-0456">Lyase</keyword>
<feature type="transmembrane region" description="Helical" evidence="3">
    <location>
        <begin position="92"/>
        <end position="113"/>
    </location>
</feature>
<keyword evidence="1" id="KW-0547">Nucleotide-binding</keyword>
<dbReference type="Proteomes" id="UP000759131">
    <property type="component" value="Unassembled WGS sequence"/>
</dbReference>
<dbReference type="GO" id="GO:0000166">
    <property type="term" value="F:nucleotide binding"/>
    <property type="evidence" value="ECO:0007669"/>
    <property type="project" value="UniProtKB-KW"/>
</dbReference>
<dbReference type="GO" id="GO:0007189">
    <property type="term" value="P:adenylate cyclase-activating G protein-coupled receptor signaling pathway"/>
    <property type="evidence" value="ECO:0007669"/>
    <property type="project" value="TreeGrafter"/>
</dbReference>
<organism evidence="5">
    <name type="scientific">Medioppia subpectinata</name>
    <dbReference type="NCBI Taxonomy" id="1979941"/>
    <lineage>
        <taxon>Eukaryota</taxon>
        <taxon>Metazoa</taxon>
        <taxon>Ecdysozoa</taxon>
        <taxon>Arthropoda</taxon>
        <taxon>Chelicerata</taxon>
        <taxon>Arachnida</taxon>
        <taxon>Acari</taxon>
        <taxon>Acariformes</taxon>
        <taxon>Sarcoptiformes</taxon>
        <taxon>Oribatida</taxon>
        <taxon>Brachypylina</taxon>
        <taxon>Oppioidea</taxon>
        <taxon>Oppiidae</taxon>
        <taxon>Medioppia</taxon>
    </lineage>
</organism>
<keyword evidence="3" id="KW-0472">Membrane</keyword>
<proteinExistence type="predicted"/>